<dbReference type="Pfam" id="PF05184">
    <property type="entry name" value="SapB_1"/>
    <property type="match status" value="1"/>
</dbReference>
<dbReference type="SUPFAM" id="SSF50630">
    <property type="entry name" value="Acid proteases"/>
    <property type="match status" value="1"/>
</dbReference>
<keyword evidence="2 8" id="KW-0645">Protease</keyword>
<gene>
    <name evidence="12" type="primary">LOC120281081</name>
</gene>
<dbReference type="SUPFAM" id="SSF47862">
    <property type="entry name" value="Saposin"/>
    <property type="match status" value="1"/>
</dbReference>
<evidence type="ECO:0000259" key="10">
    <source>
        <dbReference type="PROSITE" id="PS51767"/>
    </source>
</evidence>
<evidence type="ECO:0000256" key="4">
    <source>
        <dbReference type="ARBA" id="ARBA00022801"/>
    </source>
</evidence>
<reference evidence="12" key="1">
    <citation type="submission" date="2025-08" db="UniProtKB">
        <authorList>
            <consortium name="RefSeq"/>
        </authorList>
    </citation>
    <scope>IDENTIFICATION</scope>
</reference>
<evidence type="ECO:0000256" key="1">
    <source>
        <dbReference type="ARBA" id="ARBA00007447"/>
    </source>
</evidence>
<keyword evidence="4 8" id="KW-0378">Hydrolase</keyword>
<evidence type="ECO:0000259" key="9">
    <source>
        <dbReference type="PROSITE" id="PS50015"/>
    </source>
</evidence>
<dbReference type="InterPro" id="IPR033121">
    <property type="entry name" value="PEPTIDASE_A1"/>
</dbReference>
<evidence type="ECO:0000256" key="5">
    <source>
        <dbReference type="ARBA" id="ARBA00023145"/>
    </source>
</evidence>
<evidence type="ECO:0000256" key="2">
    <source>
        <dbReference type="ARBA" id="ARBA00022670"/>
    </source>
</evidence>
<organism evidence="11 12">
    <name type="scientific">Dioscorea cayennensis subsp. rotundata</name>
    <name type="common">White Guinea yam</name>
    <name type="synonym">Dioscorea rotundata</name>
    <dbReference type="NCBI Taxonomy" id="55577"/>
    <lineage>
        <taxon>Eukaryota</taxon>
        <taxon>Viridiplantae</taxon>
        <taxon>Streptophyta</taxon>
        <taxon>Embryophyta</taxon>
        <taxon>Tracheophyta</taxon>
        <taxon>Spermatophyta</taxon>
        <taxon>Magnoliopsida</taxon>
        <taxon>Liliopsida</taxon>
        <taxon>Dioscoreales</taxon>
        <taxon>Dioscoreaceae</taxon>
        <taxon>Dioscorea</taxon>
    </lineage>
</organism>
<dbReference type="InterPro" id="IPR008138">
    <property type="entry name" value="SapB_2"/>
</dbReference>
<dbReference type="Gene3D" id="1.10.225.10">
    <property type="entry name" value="Saposin-like"/>
    <property type="match status" value="1"/>
</dbReference>
<evidence type="ECO:0000256" key="7">
    <source>
        <dbReference type="ARBA" id="ARBA00023180"/>
    </source>
</evidence>
<dbReference type="GO" id="GO:0006629">
    <property type="term" value="P:lipid metabolic process"/>
    <property type="evidence" value="ECO:0007669"/>
    <property type="project" value="InterPro"/>
</dbReference>
<evidence type="ECO:0000256" key="8">
    <source>
        <dbReference type="RuleBase" id="RU000454"/>
    </source>
</evidence>
<dbReference type="Gene3D" id="2.40.70.10">
    <property type="entry name" value="Acid Proteases"/>
    <property type="match status" value="2"/>
</dbReference>
<dbReference type="InterPro" id="IPR011001">
    <property type="entry name" value="Saposin-like"/>
</dbReference>
<dbReference type="InterPro" id="IPR007856">
    <property type="entry name" value="SapB_1"/>
</dbReference>
<evidence type="ECO:0000256" key="6">
    <source>
        <dbReference type="ARBA" id="ARBA00023157"/>
    </source>
</evidence>
<feature type="domain" description="Saposin B-type" evidence="9">
    <location>
        <begin position="236"/>
        <end position="292"/>
    </location>
</feature>
<dbReference type="InterPro" id="IPR008139">
    <property type="entry name" value="SaposinB_dom"/>
</dbReference>
<dbReference type="InterPro" id="IPR021109">
    <property type="entry name" value="Peptidase_aspartic_dom_sf"/>
</dbReference>
<evidence type="ECO:0000313" key="12">
    <source>
        <dbReference type="RefSeq" id="XP_039143946.1"/>
    </source>
</evidence>
<feature type="domain" description="Saposin B-type" evidence="9">
    <location>
        <begin position="172"/>
        <end position="212"/>
    </location>
</feature>
<dbReference type="Pfam" id="PF03489">
    <property type="entry name" value="SapB_2"/>
    <property type="match status" value="1"/>
</dbReference>
<dbReference type="PANTHER" id="PTHR47966">
    <property type="entry name" value="BETA-SITE APP-CLEAVING ENZYME, ISOFORM A-RELATED"/>
    <property type="match status" value="1"/>
</dbReference>
<dbReference type="GO" id="GO:0006508">
    <property type="term" value="P:proteolysis"/>
    <property type="evidence" value="ECO:0007669"/>
    <property type="project" value="UniProtKB-KW"/>
</dbReference>
<evidence type="ECO:0000256" key="3">
    <source>
        <dbReference type="ARBA" id="ARBA00022750"/>
    </source>
</evidence>
<dbReference type="PROSITE" id="PS00141">
    <property type="entry name" value="ASP_PROTEASE"/>
    <property type="match status" value="1"/>
</dbReference>
<dbReference type="Proteomes" id="UP001515500">
    <property type="component" value="Chromosome 17"/>
</dbReference>
<dbReference type="PRINTS" id="PR00792">
    <property type="entry name" value="PEPSIN"/>
</dbReference>
<dbReference type="PROSITE" id="PS51767">
    <property type="entry name" value="PEPTIDASE_A1"/>
    <property type="match status" value="1"/>
</dbReference>
<dbReference type="AlphaFoldDB" id="A0AB40CVE8"/>
<keyword evidence="5" id="KW-0865">Zymogen</keyword>
<dbReference type="GO" id="GO:0004190">
    <property type="term" value="F:aspartic-type endopeptidase activity"/>
    <property type="evidence" value="ECO:0007669"/>
    <property type="project" value="UniProtKB-KW"/>
</dbReference>
<dbReference type="GeneID" id="120281081"/>
<name>A0AB40CVE8_DIOCR</name>
<keyword evidence="6" id="KW-1015">Disulfide bond</keyword>
<keyword evidence="7" id="KW-0325">Glycoprotein</keyword>
<keyword evidence="3 8" id="KW-0064">Aspartyl protease</keyword>
<keyword evidence="11" id="KW-1185">Reference proteome</keyword>
<dbReference type="PANTHER" id="PTHR47966:SF28">
    <property type="entry name" value="OS01G0290000 PROTEIN"/>
    <property type="match status" value="1"/>
</dbReference>
<protein>
    <submittedName>
        <fullName evidence="12">Aspartic proteinase-like</fullName>
    </submittedName>
</protein>
<proteinExistence type="inferred from homology"/>
<dbReference type="InterPro" id="IPR001969">
    <property type="entry name" value="Aspartic_peptidase_AS"/>
</dbReference>
<dbReference type="Pfam" id="PF00026">
    <property type="entry name" value="Asp"/>
    <property type="match status" value="1"/>
</dbReference>
<dbReference type="InterPro" id="IPR001461">
    <property type="entry name" value="Aspartic_peptidase_A1"/>
</dbReference>
<sequence>MLRHGVHRKTCKITYGSGSISGYFSEDNVFIEATRESALAFLLAKFDGILGLGFQEISVGNFPLNWSTMADQNLMDEKIFSFWLNRDADDEDRGELVFGGVDPQHFKGNHSYVPISRKGYWQFDMGDIRIGGYSSGYCAGGCAAIADSGTSLLAGPTAIVTEINHAIGAQGVISAECKEVVKEYGDIIIVLLIAQTRPDKICSQIGLCLFDGSQYVGTAIESVVGKAEKEQSSANSDIFCTACEMAVVWMQNQLRLNETKELLLKYANQLCEKLPSPMAMGEITVDCDKIAEMPEISYTIGSKTFALTLEQIKIKYVLKVEELEVTQCLSGFMAETGRLRLLDTDVFCSTDMMSLIINNKKTSIIHNIYKSSIINRTRETNDQRRIGDVDEVRGDSGATGVVTIGKVGAGVDEGS</sequence>
<accession>A0AB40CVE8</accession>
<evidence type="ECO:0000313" key="11">
    <source>
        <dbReference type="Proteomes" id="UP001515500"/>
    </source>
</evidence>
<feature type="domain" description="Peptidase A1" evidence="10">
    <location>
        <begin position="1"/>
        <end position="365"/>
    </location>
</feature>
<comment type="similarity">
    <text evidence="1 8">Belongs to the peptidase A1 family.</text>
</comment>
<dbReference type="FunFam" id="2.40.70.10:FF:000115">
    <property type="entry name" value="Lysosomal aspartic protease"/>
    <property type="match status" value="1"/>
</dbReference>
<dbReference type="RefSeq" id="XP_039143946.1">
    <property type="nucleotide sequence ID" value="XM_039288012.1"/>
</dbReference>
<dbReference type="PROSITE" id="PS50015">
    <property type="entry name" value="SAP_B"/>
    <property type="match status" value="2"/>
</dbReference>